<keyword evidence="4" id="KW-1185">Reference proteome</keyword>
<dbReference type="InterPro" id="IPR005546">
    <property type="entry name" value="Autotransporte_beta"/>
</dbReference>
<reference evidence="3" key="1">
    <citation type="submission" date="2023-04" db="EMBL/GenBank/DDBJ databases">
        <title>Genome Encyclopedia of Bacteria and Archaea VI: Functional Genomics of Type Strains.</title>
        <authorList>
            <person name="Whitman W."/>
        </authorList>
    </citation>
    <scope>NUCLEOTIDE SEQUENCE</scope>
    <source>
        <strain evidence="3">Enz.4-51</strain>
    </source>
</reference>
<accession>A0AA43S6P5</accession>
<dbReference type="Proteomes" id="UP001161160">
    <property type="component" value="Unassembled WGS sequence"/>
</dbReference>
<dbReference type="EMBL" id="JARXYA010000006">
    <property type="protein sequence ID" value="MDH6504041.1"/>
    <property type="molecule type" value="Genomic_DNA"/>
</dbReference>
<dbReference type="SMART" id="SM00869">
    <property type="entry name" value="Autotransporter"/>
    <property type="match status" value="1"/>
</dbReference>
<comment type="caution">
    <text evidence="3">The sequence shown here is derived from an EMBL/GenBank/DDBJ whole genome shotgun (WGS) entry which is preliminary data.</text>
</comment>
<dbReference type="InterPro" id="IPR036709">
    <property type="entry name" value="Autotransporte_beta_dom_sf"/>
</dbReference>
<evidence type="ECO:0000313" key="4">
    <source>
        <dbReference type="Proteomes" id="UP001161160"/>
    </source>
</evidence>
<protein>
    <submittedName>
        <fullName evidence="3">Uncharacterized protein YhjY with autotransporter beta-barrel domain</fullName>
    </submittedName>
</protein>
<proteinExistence type="predicted"/>
<dbReference type="AlphaFoldDB" id="A0AA43S6P5"/>
<organism evidence="3 4">
    <name type="scientific">Polynucleobacter sphagniphilus</name>
    <dbReference type="NCBI Taxonomy" id="1743169"/>
    <lineage>
        <taxon>Bacteria</taxon>
        <taxon>Pseudomonadati</taxon>
        <taxon>Pseudomonadota</taxon>
        <taxon>Betaproteobacteria</taxon>
        <taxon>Burkholderiales</taxon>
        <taxon>Burkholderiaceae</taxon>
        <taxon>Polynucleobacter</taxon>
    </lineage>
</organism>
<evidence type="ECO:0000313" key="3">
    <source>
        <dbReference type="EMBL" id="MDH6504041.1"/>
    </source>
</evidence>
<feature type="chain" id="PRO_5041327775" evidence="1">
    <location>
        <begin position="29"/>
        <end position="990"/>
    </location>
</feature>
<feature type="signal peptide" evidence="1">
    <location>
        <begin position="1"/>
        <end position="28"/>
    </location>
</feature>
<dbReference type="RefSeq" id="WP_280756761.1">
    <property type="nucleotide sequence ID" value="NZ_JARXXW010000005.1"/>
</dbReference>
<evidence type="ECO:0000259" key="2">
    <source>
        <dbReference type="PROSITE" id="PS51208"/>
    </source>
</evidence>
<dbReference type="PROSITE" id="PS51208">
    <property type="entry name" value="AUTOTRANSPORTER"/>
    <property type="match status" value="1"/>
</dbReference>
<dbReference type="SUPFAM" id="SSF103515">
    <property type="entry name" value="Autotransporter"/>
    <property type="match status" value="1"/>
</dbReference>
<name>A0AA43S6P5_9BURK</name>
<keyword evidence="1" id="KW-0732">Signal</keyword>
<dbReference type="Gene3D" id="2.40.128.130">
    <property type="entry name" value="Autotransporter beta-domain"/>
    <property type="match status" value="1"/>
</dbReference>
<feature type="domain" description="Autotransporter" evidence="2">
    <location>
        <begin position="694"/>
        <end position="990"/>
    </location>
</feature>
<sequence length="990" mass="100474">MKIRSSSCFIAKVMLLVGAVWLSSQVQATTCDSSADPIIISSSCSDLVVSDTKSAISLDPGITINGDHGLLIQTVNGNVGTVTINAGSQIIGAVYSGIDNEGTITSLNNSNLIQGVGNGISSFNVMGTINNSSGASIVGNDQGITNFAGAHINLLNNSGTISAANNYGIYNLGTIDGITNNLGGIIQGGLAGILNDSSGVITTLTNNGSIIGSYGIENYGIITTFLNNRSITAGDYYAGIYNNGSIDTLTNNDSITTGINGAGIINTSSGVINTLTNNGSITTDIYGLGIDNYGSINTLINNGPITAGVNGSGIYNSVSGTIATLINNGPITAGVNGGGIVNYGSINALTNNGPITAGDYGSGIANNGSINTLINYGSITTGDFFGTGIANNGSINTLINYGSITTGDTYGYGIYNNVSINTLSNNGSIITGDNGVGIYNDTNGVINTLNNAGTVSANSAAIYNNGTITNLLNSHTISSDNEGITNDSLGVITSLVNSISGSIAGNGDNGIQNNGTITSLVNFGSITGGNNPINNGGVISTLTNAGVIVGQIANNYSGSIGTINNLQGQGNGPLALNGNLPATYNIIINSHNSYGQFQVYGIGSDLMAFGIYGGGIAGVGASTLSKGTYSGVLIGDSGSNDGLTPANLKNTAGNYSGFTWKLVEVDTINSIWDLLVTGASTADTQQSLVNTASALQNTFTLQNTVLANSFSYDCNIFGENDVCVSAGGRNTAVSAANGLNNTSALLIAAYRVMPSVRIGAYADQNLSVNNAGSTVNLGNNTPLIGLFGAWNERLDGTGTEVKVSAAYGQKNTTVTRQVVGTSEAGSGSSQLNSQGAQVTAKYGFGVLESVIVSPYVGVRYTQNNMNGYTEAASSTVTAPLTYSALNTNATTALAGVGAQYKFIPQATAFASVGVETDTNTSNGTYSATGITGLTPVNFNPNPVKTRPTAMLGASYDIDKNQRLGVTGIYRQEAYQATASTTVMATYTVGF</sequence>
<gene>
    <name evidence="3" type="ORF">M2127_001346</name>
</gene>
<evidence type="ECO:0000256" key="1">
    <source>
        <dbReference type="SAM" id="SignalP"/>
    </source>
</evidence>